<sequence>MIPFVNYSFVFPAEHKVPSPLVQIQEPACLTCSTETGVASPSNPAMPGQTEVTPELLSSPCRSLCPALRRFVSFCPFPNLVFQSFWSVYAFPNVFQQILFPLYWTICFCCLRVLTDTLPISCFSNCKSGHFTGS</sequence>
<gene>
    <name evidence="1" type="ORF">HJG63_007938</name>
</gene>
<dbReference type="AlphaFoldDB" id="A0A7J8KB68"/>
<organism evidence="1 2">
    <name type="scientific">Rousettus aegyptiacus</name>
    <name type="common">Egyptian fruit bat</name>
    <name type="synonym">Pteropus aegyptiacus</name>
    <dbReference type="NCBI Taxonomy" id="9407"/>
    <lineage>
        <taxon>Eukaryota</taxon>
        <taxon>Metazoa</taxon>
        <taxon>Chordata</taxon>
        <taxon>Craniata</taxon>
        <taxon>Vertebrata</taxon>
        <taxon>Euteleostomi</taxon>
        <taxon>Mammalia</taxon>
        <taxon>Eutheria</taxon>
        <taxon>Laurasiatheria</taxon>
        <taxon>Chiroptera</taxon>
        <taxon>Yinpterochiroptera</taxon>
        <taxon>Pteropodoidea</taxon>
        <taxon>Pteropodidae</taxon>
        <taxon>Rousettinae</taxon>
        <taxon>Rousettus</taxon>
    </lineage>
</organism>
<reference evidence="1 2" key="1">
    <citation type="journal article" date="2020" name="Nature">
        <title>Six reference-quality genomes reveal evolution of bat adaptations.</title>
        <authorList>
            <person name="Jebb D."/>
            <person name="Huang Z."/>
            <person name="Pippel M."/>
            <person name="Hughes G.M."/>
            <person name="Lavrichenko K."/>
            <person name="Devanna P."/>
            <person name="Winkler S."/>
            <person name="Jermiin L.S."/>
            <person name="Skirmuntt E.C."/>
            <person name="Katzourakis A."/>
            <person name="Burkitt-Gray L."/>
            <person name="Ray D.A."/>
            <person name="Sullivan K.A.M."/>
            <person name="Roscito J.G."/>
            <person name="Kirilenko B.M."/>
            <person name="Davalos L.M."/>
            <person name="Corthals A.P."/>
            <person name="Power M.L."/>
            <person name="Jones G."/>
            <person name="Ransome R.D."/>
            <person name="Dechmann D.K.N."/>
            <person name="Locatelli A.G."/>
            <person name="Puechmaille S.J."/>
            <person name="Fedrigo O."/>
            <person name="Jarvis E.D."/>
            <person name="Hiller M."/>
            <person name="Vernes S.C."/>
            <person name="Myers E.W."/>
            <person name="Teeling E.C."/>
        </authorList>
    </citation>
    <scope>NUCLEOTIDE SEQUENCE [LARGE SCALE GENOMIC DNA]</scope>
    <source>
        <strain evidence="1">MRouAeg1</strain>
        <tissue evidence="1">Muscle</tissue>
    </source>
</reference>
<accession>A0A7J8KB68</accession>
<dbReference type="Proteomes" id="UP000593571">
    <property type="component" value="Unassembled WGS sequence"/>
</dbReference>
<keyword evidence="2" id="KW-1185">Reference proteome</keyword>
<dbReference type="EMBL" id="JACASE010000001">
    <property type="protein sequence ID" value="KAF6506105.1"/>
    <property type="molecule type" value="Genomic_DNA"/>
</dbReference>
<name>A0A7J8KB68_ROUAE</name>
<protein>
    <submittedName>
        <fullName evidence="1">Uncharacterized protein</fullName>
    </submittedName>
</protein>
<comment type="caution">
    <text evidence="1">The sequence shown here is derived from an EMBL/GenBank/DDBJ whole genome shotgun (WGS) entry which is preliminary data.</text>
</comment>
<evidence type="ECO:0000313" key="1">
    <source>
        <dbReference type="EMBL" id="KAF6506105.1"/>
    </source>
</evidence>
<proteinExistence type="predicted"/>
<evidence type="ECO:0000313" key="2">
    <source>
        <dbReference type="Proteomes" id="UP000593571"/>
    </source>
</evidence>